<dbReference type="PANTHER" id="PTHR33751:SF1">
    <property type="entry name" value="CBB3-TYPE CYTOCHROME C OXIDASE SUBUNIT FIXP"/>
    <property type="match status" value="1"/>
</dbReference>
<name>A0A1H5ZUC8_9BACT</name>
<dbReference type="SUPFAM" id="SSF46626">
    <property type="entry name" value="Cytochrome c"/>
    <property type="match status" value="1"/>
</dbReference>
<feature type="domain" description="Cytochrome c" evidence="6">
    <location>
        <begin position="194"/>
        <end position="273"/>
    </location>
</feature>
<accession>A0A1H5ZUC8</accession>
<dbReference type="PANTHER" id="PTHR33751">
    <property type="entry name" value="CBB3-TYPE CYTOCHROME C OXIDASE SUBUNIT FIXP"/>
    <property type="match status" value="1"/>
</dbReference>
<evidence type="ECO:0000313" key="7">
    <source>
        <dbReference type="EMBL" id="SEG39801.1"/>
    </source>
</evidence>
<evidence type="ECO:0000259" key="6">
    <source>
        <dbReference type="PROSITE" id="PS51007"/>
    </source>
</evidence>
<dbReference type="PROSITE" id="PS51007">
    <property type="entry name" value="CYTC"/>
    <property type="match status" value="1"/>
</dbReference>
<proteinExistence type="predicted"/>
<gene>
    <name evidence="7" type="ORF">SAMN03080598_03726</name>
</gene>
<dbReference type="InterPro" id="IPR050597">
    <property type="entry name" value="Cytochrome_c_Oxidase_Subunit"/>
</dbReference>
<evidence type="ECO:0000313" key="8">
    <source>
        <dbReference type="Proteomes" id="UP000236736"/>
    </source>
</evidence>
<dbReference type="Proteomes" id="UP000236736">
    <property type="component" value="Unassembled WGS sequence"/>
</dbReference>
<dbReference type="RefSeq" id="WP_103926301.1">
    <property type="nucleotide sequence ID" value="NZ_FNVR01000032.1"/>
</dbReference>
<evidence type="ECO:0000256" key="2">
    <source>
        <dbReference type="ARBA" id="ARBA00022723"/>
    </source>
</evidence>
<feature type="transmembrane region" description="Helical" evidence="5">
    <location>
        <begin position="128"/>
        <end position="149"/>
    </location>
</feature>
<keyword evidence="5" id="KW-1133">Transmembrane helix</keyword>
<evidence type="ECO:0000256" key="4">
    <source>
        <dbReference type="PROSITE-ProRule" id="PRU00433"/>
    </source>
</evidence>
<keyword evidence="3 4" id="KW-0408">Iron</keyword>
<evidence type="ECO:0000256" key="5">
    <source>
        <dbReference type="SAM" id="Phobius"/>
    </source>
</evidence>
<protein>
    <submittedName>
        <fullName evidence="7">Cytochrome c oxidase cbb3-type subunit 3</fullName>
    </submittedName>
</protein>
<sequence>MKKLFSIFAILGLTTFPVWAQTEESNWYTKLQAMDSGQLTLLVILGIVLTVIVLLLILMVYLMSFMSAVLRKESPGIAVDEPSWWDTFKERFVTGKVDEVGGKEEKAKMMSDHSYDGISELDNFMPPWLQWVFIGTIAFAVVYFVHYSVLGNGPTGVEEYEEELRLEAIAAEYRQANMLAGIDENTVVFDGSATAVNAGRTIFETNCAACHASDGGGGVGPNLTDAYWIHGGSISDVFRIIKYGVVEKGMIPWQDQLSPEQIQQVSSFILTLKGTTPAIPKAPQGELFAPAPEEELPVTDSTEVVATIE</sequence>
<dbReference type="Pfam" id="PF14715">
    <property type="entry name" value="FixP_N"/>
    <property type="match status" value="1"/>
</dbReference>
<dbReference type="Gene3D" id="1.10.760.10">
    <property type="entry name" value="Cytochrome c-like domain"/>
    <property type="match status" value="1"/>
</dbReference>
<dbReference type="InterPro" id="IPR032858">
    <property type="entry name" value="CcoP_N"/>
</dbReference>
<dbReference type="InterPro" id="IPR009056">
    <property type="entry name" value="Cyt_c-like_dom"/>
</dbReference>
<dbReference type="GO" id="GO:0009055">
    <property type="term" value="F:electron transfer activity"/>
    <property type="evidence" value="ECO:0007669"/>
    <property type="project" value="InterPro"/>
</dbReference>
<keyword evidence="1 4" id="KW-0349">Heme</keyword>
<keyword evidence="2 4" id="KW-0479">Metal-binding</keyword>
<dbReference type="OrthoDB" id="9811281at2"/>
<evidence type="ECO:0000256" key="3">
    <source>
        <dbReference type="ARBA" id="ARBA00023004"/>
    </source>
</evidence>
<dbReference type="EMBL" id="FNVR01000032">
    <property type="protein sequence ID" value="SEG39801.1"/>
    <property type="molecule type" value="Genomic_DNA"/>
</dbReference>
<feature type="transmembrane region" description="Helical" evidence="5">
    <location>
        <begin position="39"/>
        <end position="62"/>
    </location>
</feature>
<reference evidence="8" key="1">
    <citation type="submission" date="2016-10" db="EMBL/GenBank/DDBJ databases">
        <authorList>
            <person name="Varghese N."/>
            <person name="Submissions S."/>
        </authorList>
    </citation>
    <scope>NUCLEOTIDE SEQUENCE [LARGE SCALE GENOMIC DNA]</scope>
    <source>
        <strain evidence="8">DSM 17298</strain>
    </source>
</reference>
<dbReference type="Gene3D" id="6.10.280.130">
    <property type="match status" value="1"/>
</dbReference>
<dbReference type="Pfam" id="PF13442">
    <property type="entry name" value="Cytochrome_CBB3"/>
    <property type="match status" value="1"/>
</dbReference>
<dbReference type="InterPro" id="IPR038414">
    <property type="entry name" value="CcoP_N_sf"/>
</dbReference>
<organism evidence="7 8">
    <name type="scientific">Algoriphagus boritolerans DSM 17298 = JCM 18970</name>
    <dbReference type="NCBI Taxonomy" id="1120964"/>
    <lineage>
        <taxon>Bacteria</taxon>
        <taxon>Pseudomonadati</taxon>
        <taxon>Bacteroidota</taxon>
        <taxon>Cytophagia</taxon>
        <taxon>Cytophagales</taxon>
        <taxon>Cyclobacteriaceae</taxon>
        <taxon>Algoriphagus</taxon>
    </lineage>
</organism>
<dbReference type="AlphaFoldDB" id="A0A1H5ZUC8"/>
<dbReference type="GO" id="GO:0046872">
    <property type="term" value="F:metal ion binding"/>
    <property type="evidence" value="ECO:0007669"/>
    <property type="project" value="UniProtKB-KW"/>
</dbReference>
<keyword evidence="5" id="KW-0812">Transmembrane</keyword>
<dbReference type="GO" id="GO:0020037">
    <property type="term" value="F:heme binding"/>
    <property type="evidence" value="ECO:0007669"/>
    <property type="project" value="InterPro"/>
</dbReference>
<keyword evidence="8" id="KW-1185">Reference proteome</keyword>
<keyword evidence="5" id="KW-0472">Membrane</keyword>
<evidence type="ECO:0000256" key="1">
    <source>
        <dbReference type="ARBA" id="ARBA00022617"/>
    </source>
</evidence>
<dbReference type="InterPro" id="IPR036909">
    <property type="entry name" value="Cyt_c-like_dom_sf"/>
</dbReference>
<dbReference type="STRING" id="1120964.GCA_001313265_06101"/>